<reference evidence="1 2" key="1">
    <citation type="journal article" date="2019" name="Sci. Rep.">
        <title>A high-quality genome of Eragrostis curvula grass provides insights into Poaceae evolution and supports new strategies to enhance forage quality.</title>
        <authorList>
            <person name="Carballo J."/>
            <person name="Santos B.A.C.M."/>
            <person name="Zappacosta D."/>
            <person name="Garbus I."/>
            <person name="Selva J.P."/>
            <person name="Gallo C.A."/>
            <person name="Diaz A."/>
            <person name="Albertini E."/>
            <person name="Caccamo M."/>
            <person name="Echenique V."/>
        </authorList>
    </citation>
    <scope>NUCLEOTIDE SEQUENCE [LARGE SCALE GENOMIC DNA]</scope>
    <source>
        <strain evidence="2">cv. Victoria</strain>
        <tissue evidence="1">Leaf</tissue>
    </source>
</reference>
<comment type="caution">
    <text evidence="1">The sequence shown here is derived from an EMBL/GenBank/DDBJ whole genome shotgun (WGS) entry which is preliminary data.</text>
</comment>
<dbReference type="Gramene" id="TVU07625">
    <property type="protein sequence ID" value="TVU07625"/>
    <property type="gene ID" value="EJB05_40989"/>
</dbReference>
<proteinExistence type="predicted"/>
<gene>
    <name evidence="1" type="ORF">EJB05_40989</name>
</gene>
<accession>A0A5J9T8B2</accession>
<dbReference type="Proteomes" id="UP000324897">
    <property type="component" value="Chromosome 3"/>
</dbReference>
<keyword evidence="2" id="KW-1185">Reference proteome</keyword>
<organism evidence="1 2">
    <name type="scientific">Eragrostis curvula</name>
    <name type="common">weeping love grass</name>
    <dbReference type="NCBI Taxonomy" id="38414"/>
    <lineage>
        <taxon>Eukaryota</taxon>
        <taxon>Viridiplantae</taxon>
        <taxon>Streptophyta</taxon>
        <taxon>Embryophyta</taxon>
        <taxon>Tracheophyta</taxon>
        <taxon>Spermatophyta</taxon>
        <taxon>Magnoliopsida</taxon>
        <taxon>Liliopsida</taxon>
        <taxon>Poales</taxon>
        <taxon>Poaceae</taxon>
        <taxon>PACMAD clade</taxon>
        <taxon>Chloridoideae</taxon>
        <taxon>Eragrostideae</taxon>
        <taxon>Eragrostidinae</taxon>
        <taxon>Eragrostis</taxon>
    </lineage>
</organism>
<evidence type="ECO:0000313" key="1">
    <source>
        <dbReference type="EMBL" id="TVU07625.1"/>
    </source>
</evidence>
<dbReference type="EMBL" id="RWGY01000039">
    <property type="protein sequence ID" value="TVU07625.1"/>
    <property type="molecule type" value="Genomic_DNA"/>
</dbReference>
<evidence type="ECO:0000313" key="2">
    <source>
        <dbReference type="Proteomes" id="UP000324897"/>
    </source>
</evidence>
<name>A0A5J9T8B2_9POAL</name>
<protein>
    <submittedName>
        <fullName evidence="1">Uncharacterized protein</fullName>
    </submittedName>
</protein>
<sequence length="91" mass="10615">MECALRVALFQVSLNRCRYSDAQWQQIWSKTEEGYRCTDHKKLRSPTLFICWPIGGKLATNGINGADAQLDKQCLEIHWHKCQLHWHDAIC</sequence>
<dbReference type="AlphaFoldDB" id="A0A5J9T8B2"/>
<feature type="non-terminal residue" evidence="1">
    <location>
        <position position="1"/>
    </location>
</feature>